<feature type="compositionally biased region" description="Basic and acidic residues" evidence="10">
    <location>
        <begin position="609"/>
        <end position="620"/>
    </location>
</feature>
<keyword evidence="4" id="KW-0813">Transport</keyword>
<dbReference type="OrthoDB" id="205639at2759"/>
<evidence type="ECO:0000256" key="4">
    <source>
        <dbReference type="ARBA" id="ARBA00022448"/>
    </source>
</evidence>
<feature type="region of interest" description="Disordered" evidence="10">
    <location>
        <begin position="1"/>
        <end position="142"/>
    </location>
</feature>
<dbReference type="EMBL" id="KV454016">
    <property type="protein sequence ID" value="ODV94242.1"/>
    <property type="molecule type" value="Genomic_DNA"/>
</dbReference>
<dbReference type="PANTHER" id="PTHR45949">
    <property type="entry name" value="SORTING NEXIN-4"/>
    <property type="match status" value="1"/>
</dbReference>
<dbReference type="SMART" id="SM00312">
    <property type="entry name" value="PX"/>
    <property type="match status" value="1"/>
</dbReference>
<evidence type="ECO:0000313" key="13">
    <source>
        <dbReference type="Proteomes" id="UP000094236"/>
    </source>
</evidence>
<evidence type="ECO:0000256" key="3">
    <source>
        <dbReference type="ARBA" id="ARBA00010883"/>
    </source>
</evidence>
<dbReference type="GO" id="GO:0061709">
    <property type="term" value="P:reticulophagy"/>
    <property type="evidence" value="ECO:0007669"/>
    <property type="project" value="TreeGrafter"/>
</dbReference>
<dbReference type="Proteomes" id="UP000094236">
    <property type="component" value="Unassembled WGS sequence"/>
</dbReference>
<evidence type="ECO:0000313" key="12">
    <source>
        <dbReference type="EMBL" id="ODV94242.1"/>
    </source>
</evidence>
<dbReference type="Gene3D" id="3.30.1520.10">
    <property type="entry name" value="Phox-like domain"/>
    <property type="match status" value="1"/>
</dbReference>
<dbReference type="STRING" id="669874.A0A1E4TR86"/>
<feature type="compositionally biased region" description="Acidic residues" evidence="10">
    <location>
        <begin position="692"/>
        <end position="703"/>
    </location>
</feature>
<comment type="subcellular location">
    <subcellularLocation>
        <location evidence="2">Cytoplasm</location>
    </subcellularLocation>
    <subcellularLocation>
        <location evidence="1">Endomembrane system</location>
        <topology evidence="1">Peripheral membrane protein</topology>
    </subcellularLocation>
</comment>
<feature type="compositionally biased region" description="Low complexity" evidence="10">
    <location>
        <begin position="86"/>
        <end position="125"/>
    </location>
</feature>
<dbReference type="PROSITE" id="PS50195">
    <property type="entry name" value="PX"/>
    <property type="match status" value="1"/>
</dbReference>
<comment type="similarity">
    <text evidence="3">Belongs to the sorting nexin family.</text>
</comment>
<keyword evidence="7" id="KW-0472">Membrane</keyword>
<proteinExistence type="inferred from homology"/>
<dbReference type="GO" id="GO:0034727">
    <property type="term" value="P:piecemeal microautophagy of the nucleus"/>
    <property type="evidence" value="ECO:0007669"/>
    <property type="project" value="TreeGrafter"/>
</dbReference>
<sequence length="703" mass="80299">MADEFSSVQWDRDDPVLRPLVPNNDHSTILEADDEQQQQHHHQQQQAEGEAASDSVLARHSLDNDNENGGSSRDEHNHSVGLPKGSRSPSAHPAAAPGVRAVAGVTSSSLSQSQLQSHSASASRSNQEAGESEATGSNSSASNESYYIHSTVSDPLKESDGANYYISYLIVTSTNNPAFQSTNFKIRRRFSDFNFLYQCLLNDFPTVIVPPLPNKQRLEYIKGDRFSENFTKKRAISLNNFLQRISKSSQLSNSKIYHIFLENSDYWNTYKQTLKINNPLPSTLDNNETFSDYIMNAFKKPTIETENSKEFQEMLEKSNKLQENLLKIDKIYSKVLKRQNDLSSDFNKFGDEFLKLNKLINEDNTEESSCELDQPLVKNFQSFAQNLHRLSKHADELSSKIDYEYLTSLKDLEHYIIQLKSLIKLKDSKLIDYEALTNYLNKAKQEKQSMLNGGSGSATEATVNFLSKKLESFLSSSSSSYQSQSSTNDRILKLNLKINNLEKATAEAFEIFKNFEKDILREFTKFEAIKDEEINENLIKLSRYNLNFYENCLNTWEPLNLKLIDDTDLDKLVNSKLKLNQDSKFFDSEEISKNERVIEDEYNKLVKNNEERKNKRKSEADAQNSKLSHEQIAEVPNANSNMDHDHDYGDDHDSEQNSEIHGHEDEEQENDNAHLDLDEEDMVSNQPNSIESDNENEEIIGTV</sequence>
<dbReference type="GO" id="GO:0032456">
    <property type="term" value="P:endocytic recycling"/>
    <property type="evidence" value="ECO:0007669"/>
    <property type="project" value="TreeGrafter"/>
</dbReference>
<feature type="compositionally biased region" description="Basic and acidic residues" evidence="10">
    <location>
        <begin position="642"/>
        <end position="664"/>
    </location>
</feature>
<gene>
    <name evidence="12" type="ORF">PACTADRAFT_51114</name>
</gene>
<dbReference type="CDD" id="cd06863">
    <property type="entry name" value="PX_Atg24p"/>
    <property type="match status" value="1"/>
</dbReference>
<evidence type="ECO:0000256" key="8">
    <source>
        <dbReference type="ARBA" id="ARBA00040748"/>
    </source>
</evidence>
<dbReference type="Pfam" id="PF00787">
    <property type="entry name" value="PX"/>
    <property type="match status" value="1"/>
</dbReference>
<evidence type="ECO:0000259" key="11">
    <source>
        <dbReference type="PROSITE" id="PS50195"/>
    </source>
</evidence>
<dbReference type="InterPro" id="IPR027267">
    <property type="entry name" value="AH/BAR_dom_sf"/>
</dbReference>
<dbReference type="InterPro" id="IPR036871">
    <property type="entry name" value="PX_dom_sf"/>
</dbReference>
<protein>
    <recommendedName>
        <fullName evidence="8">Sorting nexin-4</fullName>
    </recommendedName>
    <alternativeName>
        <fullName evidence="9">Autophagy-related protein 24</fullName>
    </alternativeName>
</protein>
<evidence type="ECO:0000256" key="5">
    <source>
        <dbReference type="ARBA" id="ARBA00022490"/>
    </source>
</evidence>
<dbReference type="GO" id="GO:0035091">
    <property type="term" value="F:phosphatidylinositol binding"/>
    <property type="evidence" value="ECO:0007669"/>
    <property type="project" value="InterPro"/>
</dbReference>
<evidence type="ECO:0000256" key="9">
    <source>
        <dbReference type="ARBA" id="ARBA00041273"/>
    </source>
</evidence>
<evidence type="ECO:0000256" key="10">
    <source>
        <dbReference type="SAM" id="MobiDB-lite"/>
    </source>
</evidence>
<name>A0A1E4TR86_PACTA</name>
<dbReference type="GO" id="GO:0000407">
    <property type="term" value="C:phagophore assembly site"/>
    <property type="evidence" value="ECO:0007669"/>
    <property type="project" value="TreeGrafter"/>
</dbReference>
<dbReference type="PANTHER" id="PTHR45949:SF2">
    <property type="entry name" value="SORTING NEXIN-4"/>
    <property type="match status" value="1"/>
</dbReference>
<keyword evidence="13" id="KW-1185">Reference proteome</keyword>
<dbReference type="SUPFAM" id="SSF103657">
    <property type="entry name" value="BAR/IMD domain-like"/>
    <property type="match status" value="1"/>
</dbReference>
<evidence type="ECO:0000256" key="7">
    <source>
        <dbReference type="ARBA" id="ARBA00023136"/>
    </source>
</evidence>
<dbReference type="GO" id="GO:0015031">
    <property type="term" value="P:protein transport"/>
    <property type="evidence" value="ECO:0007669"/>
    <property type="project" value="TreeGrafter"/>
</dbReference>
<organism evidence="12 13">
    <name type="scientific">Pachysolen tannophilus NRRL Y-2460</name>
    <dbReference type="NCBI Taxonomy" id="669874"/>
    <lineage>
        <taxon>Eukaryota</taxon>
        <taxon>Fungi</taxon>
        <taxon>Dikarya</taxon>
        <taxon>Ascomycota</taxon>
        <taxon>Saccharomycotina</taxon>
        <taxon>Pichiomycetes</taxon>
        <taxon>Pachysolenaceae</taxon>
        <taxon>Pachysolen</taxon>
    </lineage>
</organism>
<evidence type="ECO:0000256" key="2">
    <source>
        <dbReference type="ARBA" id="ARBA00004496"/>
    </source>
</evidence>
<keyword evidence="5" id="KW-0963">Cytoplasm</keyword>
<evidence type="ECO:0000256" key="6">
    <source>
        <dbReference type="ARBA" id="ARBA00023121"/>
    </source>
</evidence>
<dbReference type="SUPFAM" id="SSF64268">
    <property type="entry name" value="PX domain"/>
    <property type="match status" value="1"/>
</dbReference>
<feature type="region of interest" description="Disordered" evidence="10">
    <location>
        <begin position="609"/>
        <end position="703"/>
    </location>
</feature>
<keyword evidence="6" id="KW-0446">Lipid-binding</keyword>
<dbReference type="InterPro" id="IPR001683">
    <property type="entry name" value="PX_dom"/>
</dbReference>
<feature type="compositionally biased region" description="Polar residues" evidence="10">
    <location>
        <begin position="126"/>
        <end position="142"/>
    </location>
</feature>
<dbReference type="GO" id="GO:0000422">
    <property type="term" value="P:autophagy of mitochondrion"/>
    <property type="evidence" value="ECO:0007669"/>
    <property type="project" value="TreeGrafter"/>
</dbReference>
<dbReference type="AlphaFoldDB" id="A0A1E4TR86"/>
<evidence type="ECO:0000256" key="1">
    <source>
        <dbReference type="ARBA" id="ARBA00004184"/>
    </source>
</evidence>
<feature type="domain" description="PX" evidence="11">
    <location>
        <begin position="146"/>
        <end position="267"/>
    </location>
</feature>
<reference evidence="13" key="1">
    <citation type="submission" date="2016-05" db="EMBL/GenBank/DDBJ databases">
        <title>Comparative genomics of biotechnologically important yeasts.</title>
        <authorList>
            <consortium name="DOE Joint Genome Institute"/>
            <person name="Riley R."/>
            <person name="Haridas S."/>
            <person name="Wolfe K.H."/>
            <person name="Lopes M.R."/>
            <person name="Hittinger C.T."/>
            <person name="Goker M."/>
            <person name="Salamov A."/>
            <person name="Wisecaver J."/>
            <person name="Long T.M."/>
            <person name="Aerts A.L."/>
            <person name="Barry K."/>
            <person name="Choi C."/>
            <person name="Clum A."/>
            <person name="Coughlan A.Y."/>
            <person name="Deshpande S."/>
            <person name="Douglass A.P."/>
            <person name="Hanson S.J."/>
            <person name="Klenk H.-P."/>
            <person name="Labutti K."/>
            <person name="Lapidus A."/>
            <person name="Lindquist E."/>
            <person name="Lipzen A."/>
            <person name="Meier-Kolthoff J.P."/>
            <person name="Ohm R.A."/>
            <person name="Otillar R.P."/>
            <person name="Pangilinan J."/>
            <person name="Peng Y."/>
            <person name="Rokas A."/>
            <person name="Rosa C.A."/>
            <person name="Scheuner C."/>
            <person name="Sibirny A.A."/>
            <person name="Slot J.C."/>
            <person name="Stielow J.B."/>
            <person name="Sun H."/>
            <person name="Kurtzman C.P."/>
            <person name="Blackwell M."/>
            <person name="Grigoriev I.V."/>
            <person name="Jeffries T.W."/>
        </authorList>
    </citation>
    <scope>NUCLEOTIDE SEQUENCE [LARGE SCALE GENOMIC DNA]</scope>
    <source>
        <strain evidence="13">NRRL Y-2460</strain>
    </source>
</reference>
<dbReference type="GO" id="GO:0005769">
    <property type="term" value="C:early endosome"/>
    <property type="evidence" value="ECO:0007669"/>
    <property type="project" value="TreeGrafter"/>
</dbReference>
<dbReference type="Gene3D" id="1.20.1270.60">
    <property type="entry name" value="Arfaptin homology (AH) domain/BAR domain"/>
    <property type="match status" value="1"/>
</dbReference>
<accession>A0A1E4TR86</accession>